<keyword evidence="10" id="KW-1185">Reference proteome</keyword>
<feature type="compositionally biased region" description="Low complexity" evidence="5">
    <location>
        <begin position="819"/>
        <end position="836"/>
    </location>
</feature>
<feature type="region of interest" description="Disordered" evidence="5">
    <location>
        <begin position="815"/>
        <end position="836"/>
    </location>
</feature>
<dbReference type="GO" id="GO:0045053">
    <property type="term" value="P:protein retention in Golgi apparatus"/>
    <property type="evidence" value="ECO:0007669"/>
    <property type="project" value="TreeGrafter"/>
</dbReference>
<evidence type="ECO:0000259" key="7">
    <source>
        <dbReference type="Pfam" id="PF25036"/>
    </source>
</evidence>
<dbReference type="PANTHER" id="PTHR16166:SF93">
    <property type="entry name" value="INTERMEMBRANE LIPID TRANSFER PROTEIN VPS13"/>
    <property type="match status" value="1"/>
</dbReference>
<dbReference type="PANTHER" id="PTHR16166">
    <property type="entry name" value="VACUOLAR PROTEIN SORTING-ASSOCIATED PROTEIN VPS13"/>
    <property type="match status" value="1"/>
</dbReference>
<feature type="compositionally biased region" description="Polar residues" evidence="5">
    <location>
        <begin position="474"/>
        <end position="483"/>
    </location>
</feature>
<feature type="domain" description="Intermembrane lipid transfer protein VPS13-like C-terminal" evidence="8">
    <location>
        <begin position="3990"/>
        <end position="4083"/>
    </location>
</feature>
<organism evidence="9 10">
    <name type="scientific">Phytophthora sojae (strain P6497)</name>
    <name type="common">Soybean stem and root rot agent</name>
    <name type="synonym">Phytophthora megasperma f. sp. glycines</name>
    <dbReference type="NCBI Taxonomy" id="1094619"/>
    <lineage>
        <taxon>Eukaryota</taxon>
        <taxon>Sar</taxon>
        <taxon>Stramenopiles</taxon>
        <taxon>Oomycota</taxon>
        <taxon>Peronosporomycetes</taxon>
        <taxon>Peronosporales</taxon>
        <taxon>Peronosporaceae</taxon>
        <taxon>Phytophthora</taxon>
    </lineage>
</organism>
<feature type="compositionally biased region" description="Basic residues" evidence="5">
    <location>
        <begin position="2580"/>
        <end position="2589"/>
    </location>
</feature>
<evidence type="ECO:0000256" key="5">
    <source>
        <dbReference type="SAM" id="MobiDB-lite"/>
    </source>
</evidence>
<evidence type="ECO:0008006" key="11">
    <source>
        <dbReference type="Google" id="ProtNLM"/>
    </source>
</evidence>
<dbReference type="KEGG" id="psoj:PHYSODRAFT_474714"/>
<feature type="region of interest" description="Disordered" evidence="5">
    <location>
        <begin position="468"/>
        <end position="487"/>
    </location>
</feature>
<dbReference type="InterPro" id="IPR009543">
    <property type="entry name" value="VPS13_VAB"/>
</dbReference>
<dbReference type="GO" id="GO:0006623">
    <property type="term" value="P:protein targeting to vacuole"/>
    <property type="evidence" value="ECO:0007669"/>
    <property type="project" value="TreeGrafter"/>
</dbReference>
<name>G4YJI3_PHYSP</name>
<feature type="compositionally biased region" description="Low complexity" evidence="5">
    <location>
        <begin position="3649"/>
        <end position="3662"/>
    </location>
</feature>
<feature type="region of interest" description="Disordered" evidence="5">
    <location>
        <begin position="4167"/>
        <end position="4194"/>
    </location>
</feature>
<dbReference type="InParanoid" id="G4YJI3"/>
<dbReference type="Pfam" id="PF25037">
    <property type="entry name" value="VPS13_C"/>
    <property type="match status" value="1"/>
</dbReference>
<evidence type="ECO:0000256" key="1">
    <source>
        <dbReference type="ARBA" id="ARBA00006545"/>
    </source>
</evidence>
<gene>
    <name evidence="9" type="ORF">PHYSODRAFT_474714</name>
</gene>
<feature type="region of interest" description="Disordered" evidence="5">
    <location>
        <begin position="2074"/>
        <end position="2113"/>
    </location>
</feature>
<keyword evidence="4" id="KW-0175">Coiled coil</keyword>
<dbReference type="InterPro" id="IPR056748">
    <property type="entry name" value="VPS13-like_C"/>
</dbReference>
<feature type="region of interest" description="Disordered" evidence="5">
    <location>
        <begin position="1599"/>
        <end position="1627"/>
    </location>
</feature>
<feature type="region of interest" description="Disordered" evidence="5">
    <location>
        <begin position="2560"/>
        <end position="2591"/>
    </location>
</feature>
<sequence>MFETLVTGLLTSALGSYIEPKCFSSDKINVAVWSGYVVLTELEVKPEVVADLPAVRLVRGLVGSIELKIPWNRLQSDSVVATVDDVYLLLRTEEDIDAVMRQMDEFTLKNKLLEELYAQAKRQEEKSADGADAAAAGEDGFAARLINKIIDNLELHIRRIHIRIEDHSSGDHPFAMGLTIESVHVQSTNSSWQPSYVDTAKNNEPRIFKIVELNHLSVYCNPDCELQRDRQIDFETCSAEEFSSAFSRAIPKRFDDRHYHHMQLYPSQQQHHFLLKPIDASARLIVNRDVFEANVPKFEVDVNVSEVAFRLEESQYCDMLYLASALQIPDHYTKYQRYRKFRPQASVFDDPAEWWRYAVTAVLKDQQAKKQQWTWGFMQNRREDRKRYVGLWQLKSRQLLELADVDYKTGQSPLDHASLQKLSSFEIDAGLEEIERRRSVEDVLFFRYLADLEVREFQATRASRVRRRLPTPPTHKSQAFSDTESVDTEFTESSVPAEVRYRSWGAWMFGWTSKLATPYPDGESGQAPHRIIPEVELRELFKILEEPSRRTKKRMHNKHRDAGGQDDVSDSESQMELSELYRVTVTLQRGSLTLASDPETNKTLLRDDPSYGRKYAPTDFLLGTFSQLQVAAVARDETVVVDVSLQSIEAFDESAESSAFSRLLSRKQTIRPAGDGDDVNVSKLSGVVFLMSYEMNPANSSADASLFVHMEPLEIVFSPTARCWGRLAKFVDTPTSLGLWEELEVASFNDIVNLKARTEAKLDYVLENRVALAVDLRIQAPVIIVPESDTDYNCARLVVDLGRINFRTDRLSQMDSDHMSMSSTGGPPSSRSAPGSLALLGPSHFRGVNSNTSFVQQLYDEAERGEGAIRWKEEFYDKFSLSITNIHVLLIPYGKTSRVQDDGAGSNGMNYPSVSLPPYLTDIYDEEQEYELVERFNINVTVRTSILPLDATLTRFYVHADLPALTFNLSLEKYFQLLALADRFSLANAEAPKKTRKYSGGAFYSADDEYGNAMNMPDSDDGYEAMRRGSFLSTSALKKFMLNDNESVGLPSANGVLADDTGDSDENASVESDDTWFSITSGNLDQSTSSLSEDGGINVSVPPRSERRTRKRPRPYTPGGSTKLLDRRLMVCSFTVPLISVQLKKPRSAAVSSYASYRYDTSDFDDDPADNGTILVKLQGFRIRVGQKTLSTQVNVSLMSLEVEDFLDASGRSTQYLLFSCPTITAPFSIKSPLRRGGKFPGYTAQRRRPNRQRERVISFQAGGAKNNDGSRSGVSTSPETLLELGFSSLKDQKSGKEVLRDVDLQLGSVQFNFDQSYVCSLLELFEESSSQLALLTPTIKQEYSMPVNLTESVRADLERARKNLFEHAPDTPKTTAADGGDDALPVALKLVVRLHSVSVCFSDRGKSVVSVAILHSQVKVGTANAGQIDVSGLVGDVKVFDLSSKKREEDGLGISGAARGYESPAEYIEIFGLDASSSFSTDDTQHVLPPDENAQERQTKSRLSVSVQPVRFLAQPEFVENLANYVVDGPLRTHFLSKRVALSDAGIRKERKRADSVVSDFQLAPRFSPSMDHPPESLTPFFDAVDTSNREARQLNFEEPSFPTPTTSGAVAAHAKESQQDQGNGSVKEDDIAVVIAHILDNFDLDVELFHPCVVLPSTPLKDIRVSLQSQPYRGIVLDFGTISIKLRREILEASPDEPLCTPYQATVVVENLQITSLSDQTSILDPSGFEIRCSIPPQEMNDVRKSEGALPEIALNVEIYPVCLNVSETNVCLALEVFYVAIIPMFDTAQGVIHQLDSYEGASVADSATANGDMKKWGQLTLHFLLEEFKIGLISYSEAPQQFESWMKSVIDIPDEISSRESSGGASSAAQGRSYPQHFMGRRGSFPSEIPCCVIGEIALVALEANLAMSLMETSLMDSDVQLQCEFSLQEAVIRDKIADPTEFLTHLIGPVPGVLLERMDSRTSISSDSSSISFLSRDDMLPPLLRRSTSHSSRLDVSSSQLSGRLACKRGVGAEFDSTTTVNSLDVSVSSARFILLPRTLLRLEHFVLDIFLAASKKRSELEIQRDEALVNNPPGADSAAYADGGVDLDDNRQESRFTVPPLRPRNDSISESLKDDLNAVRSAFMSPLQRMLSSASAKDTRPPGSFTSRVIAEETGSGTSRLPIPQWKVDARFSNLQMWVISSDRKADVAGCVLSSQLAAKFDSALDRADTSTPDSNEVVAASVRLSKVEVLVGSPKTADADFSKSEPQPKPTHHTGTLVENFEVDMQFGLRHCFRPTLAETIDPESSDEKTDMADNAAVNLPELFLRDVPSEWQEWILSEPTVRVNQIISHIAYRDLPLLLKIAESLTSMLSAEKKIRDAFTARLKAAADDLDWADLPDAPGDYSEYAHYFGAEDFRLINNIVDQASPVLEFDSKAIEVLLRAESNSMVEVTACCRAEAKYQNLRLVTMEPFIEPWSVKVTLSQQHLHGRGLDDREQPAMSPWKLDVSSDVFLQLNLTDALIANLVAADRAWRWVVNAGGDSREMTEYSTYWIRNNTGMPLRYWGASYNEHSLAPGQEEPLRFNKMQADSDKRDKKEKRRKGGRRSTYVHDRQLFIAVEEEYPSDGLSNIPRKWQSEAPIPVDQVDSRMYALVDFEADVTATRMRKCECVIDVLVERGCKYFVVRSTLNLENQTSSDLEVEFVPPQRRSMSRSLRSGNAPQGHVIPIWKKVVKASSVVPVPVHIVSSGEGYVLVRPPEINGAHNGDGSSVPPKAYAKERVHLPLFDRGSSSANENVVHMETDESGQSQCTIKFRRLYSDRPVRPFMMNVCLSSASSALYHRTLSFHPPLIVHNLTAGPLDFCLATPSDWSPAVEAVTLTNAGMNAGWETREQRLRERGTINVADSLIWHLSSEETPLELSVRMKGFDWSEPLELVEDLGDIVRIKMKDLVSDAHLYITAEIRMSKGHCRELFLYVPYWIVNLTGLKLEYEYEEERMGREHTTTLLAGQKRLDRDELLLKESQRAKVSRRDRNPHLLHPALIEDQEFRKRRHPRLLPSVPPVKGLLDLLPKTIEYDPRSLGQLEVLQACHSDYRLDRGCVRLRVSNERDVAALDARKDNGQRKWSDPFVLDQAGTIGEIEADDYGANRKFSIGYSIIPAKGQYSRTKVIMLTPRFMLINTMSSAIEVCHSSSKMMTPSVIDMANTTGSMPNSRVMSPVNPVVQLDAGAFADFHWTLRFAKTRTIRCRFAEYGWSWSGAVPLIESGEYAVRMRHESTRESKLVRVTLKLDSSCVCVYFREERTTAPPYRVENYSLETLRTHQHRVRRSEILLPHHSLDYAWDEPTEERLLVVDMLPSAAGDNSRPLRIGSFDLDKIQQYPDALGGTLGIEISTDGPTRVLRFTDTRLRGEKVAPANSQAANDATAKTEATDSNSALQLLQRFVAAPTVHAALHLQGVGISIVDSAPKELIYMSISGIALELLVSEDDRNKSAGSIAGSAASLSRLERETRPRIIACCLEVNDVQVDNQLQVTPYPVLLRFSNPNGRSRTVNGQTVSIPVLQVGLVKHDEYAGIEFIRHFSVSVLPVHIRVDGALLYQILPLLVHAKIYGSGGNSATTTKKRAVVLVNGDSSCNDVSRAAHSHFLLKDFNASLEVPVKVLEAAQKDGTTSAGPTSGPTTPRMKTISRRSSGQQQLISPRHQHTALAAEIQRYTATKYGTLSAIAVKDEQKKLYFEEFHIDPIRATVSFSFGDSAGAILDGHSSSLSHAAALTDTSSSRDSSVITVGPLRLILNAIGTSLTKIANAPFQLKAIHIHNSFVQPDALATRLASHYQSEALRQAYVILGSVDVLGNPMIAWKNLRSGFQDFISEPAHGLSQRSPQAFAFGVGRGSLSLVRASVYTFLDFNTRILTAFSLGLSEACLKLDDYTGYPATRHIFQGLVQGVSGVVVAPIHSFEVNGARGVLPGLVAGAFGVVLKPLLGFSLATATTAATLRDAVDPNTKALLVRVRPPRHIDLRTKRLKVYSYVESLGEEIVGKIRGGRYRADGYLGHVDLKATHQCFLVTRKRILFLSVKGLASAQTTKYEVEWELLAEEVVMVDCSRTPSEQIVTIYYMEDEFRAASGAGHSARVANGPNAVTTSRRRTPGVPRGMFLQKHEVALPDTKVLFVRAMLQQQERSLLTKMNSYTKDGTPHHVSPVSSLARTNSMDPSATWQPQHPYMPVEYPIFRLPPSLHQTRSFANLAPATPHHYNQQQNHSSNES</sequence>
<evidence type="ECO:0000256" key="2">
    <source>
        <dbReference type="ARBA" id="ARBA00022448"/>
    </source>
</evidence>
<evidence type="ECO:0000256" key="3">
    <source>
        <dbReference type="ARBA" id="ARBA00023055"/>
    </source>
</evidence>
<dbReference type="RefSeq" id="XP_009517213.1">
    <property type="nucleotide sequence ID" value="XM_009518918.1"/>
</dbReference>
<proteinExistence type="inferred from homology"/>
<dbReference type="InterPro" id="IPR026854">
    <property type="entry name" value="VPS13_N"/>
</dbReference>
<comment type="similarity">
    <text evidence="1">Belongs to the VPS13 family.</text>
</comment>
<feature type="compositionally biased region" description="Polar residues" evidence="5">
    <location>
        <begin position="3669"/>
        <end position="3678"/>
    </location>
</feature>
<feature type="region of interest" description="Disordered" evidence="5">
    <location>
        <begin position="1482"/>
        <end position="1502"/>
    </location>
</feature>
<feature type="region of interest" description="Disordered" evidence="5">
    <location>
        <begin position="3646"/>
        <end position="3682"/>
    </location>
</feature>
<dbReference type="OMA" id="SPTARCW"/>
<feature type="compositionally biased region" description="Acidic residues" evidence="5">
    <location>
        <begin position="1060"/>
        <end position="1072"/>
    </location>
</feature>
<feature type="compositionally biased region" description="Basic residues" evidence="5">
    <location>
        <begin position="550"/>
        <end position="559"/>
    </location>
</feature>
<dbReference type="GeneID" id="20654514"/>
<feature type="region of interest" description="Disordered" evidence="5">
    <location>
        <begin position="4107"/>
        <end position="4130"/>
    </location>
</feature>
<dbReference type="InterPro" id="IPR026847">
    <property type="entry name" value="VPS13"/>
</dbReference>
<feature type="coiled-coil region" evidence="4">
    <location>
        <begin position="96"/>
        <end position="123"/>
    </location>
</feature>
<evidence type="ECO:0000313" key="10">
    <source>
        <dbReference type="Proteomes" id="UP000002640"/>
    </source>
</evidence>
<keyword evidence="3" id="KW-0445">Lipid transport</keyword>
<feature type="region of interest" description="Disordered" evidence="5">
    <location>
        <begin position="1086"/>
        <end position="1122"/>
    </location>
</feature>
<dbReference type="Pfam" id="PF12624">
    <property type="entry name" value="VPS13_N"/>
    <property type="match status" value="1"/>
</dbReference>
<dbReference type="Proteomes" id="UP000002640">
    <property type="component" value="Unassembled WGS sequence"/>
</dbReference>
<keyword evidence="2" id="KW-0813">Transport</keyword>
<feature type="region of interest" description="Disordered" evidence="5">
    <location>
        <begin position="1053"/>
        <end position="1072"/>
    </location>
</feature>
<feature type="domain" description="Chorein N-terminal" evidence="6">
    <location>
        <begin position="1"/>
        <end position="987"/>
    </location>
</feature>
<reference evidence="9 10" key="1">
    <citation type="journal article" date="2006" name="Science">
        <title>Phytophthora genome sequences uncover evolutionary origins and mechanisms of pathogenesis.</title>
        <authorList>
            <person name="Tyler B.M."/>
            <person name="Tripathy S."/>
            <person name="Zhang X."/>
            <person name="Dehal P."/>
            <person name="Jiang R.H."/>
            <person name="Aerts A."/>
            <person name="Arredondo F.D."/>
            <person name="Baxter L."/>
            <person name="Bensasson D."/>
            <person name="Beynon J.L."/>
            <person name="Chapman J."/>
            <person name="Damasceno C.M."/>
            <person name="Dorrance A.E."/>
            <person name="Dou D."/>
            <person name="Dickerman A.W."/>
            <person name="Dubchak I.L."/>
            <person name="Garbelotto M."/>
            <person name="Gijzen M."/>
            <person name="Gordon S.G."/>
            <person name="Govers F."/>
            <person name="Grunwald N.J."/>
            <person name="Huang W."/>
            <person name="Ivors K.L."/>
            <person name="Jones R.W."/>
            <person name="Kamoun S."/>
            <person name="Krampis K."/>
            <person name="Lamour K.H."/>
            <person name="Lee M.K."/>
            <person name="McDonald W.H."/>
            <person name="Medina M."/>
            <person name="Meijer H.J."/>
            <person name="Nordberg E.K."/>
            <person name="Maclean D.J."/>
            <person name="Ospina-Giraldo M.D."/>
            <person name="Morris P.F."/>
            <person name="Phuntumart V."/>
            <person name="Putnam N.H."/>
            <person name="Rash S."/>
            <person name="Rose J.K."/>
            <person name="Sakihama Y."/>
            <person name="Salamov A.A."/>
            <person name="Savidor A."/>
            <person name="Scheuring C.F."/>
            <person name="Smith B.M."/>
            <person name="Sobral B.W."/>
            <person name="Terry A."/>
            <person name="Torto-Alalibo T.A."/>
            <person name="Win J."/>
            <person name="Xu Z."/>
            <person name="Zhang H."/>
            <person name="Grigoriev I.V."/>
            <person name="Rokhsar D.S."/>
            <person name="Boore J.L."/>
        </authorList>
    </citation>
    <scope>NUCLEOTIDE SEQUENCE [LARGE SCALE GENOMIC DNA]</scope>
    <source>
        <strain evidence="9 10">P6497</strain>
    </source>
</reference>
<dbReference type="GO" id="GO:0006869">
    <property type="term" value="P:lipid transport"/>
    <property type="evidence" value="ECO:0007669"/>
    <property type="project" value="UniProtKB-KW"/>
</dbReference>
<feature type="compositionally biased region" description="Polar residues" evidence="5">
    <location>
        <begin position="4179"/>
        <end position="4194"/>
    </location>
</feature>
<protein>
    <recommendedName>
        <fullName evidence="11">Vacuolar protein sorting-associated protein</fullName>
    </recommendedName>
</protein>
<evidence type="ECO:0000256" key="4">
    <source>
        <dbReference type="SAM" id="Coils"/>
    </source>
</evidence>
<feature type="domain" description="Vacuolar protein sorting-associated protein 13 VPS13 adaptor binding" evidence="7">
    <location>
        <begin position="2618"/>
        <end position="2979"/>
    </location>
</feature>
<dbReference type="EMBL" id="JH159151">
    <property type="protein sequence ID" value="EGZ29938.1"/>
    <property type="molecule type" value="Genomic_DNA"/>
</dbReference>
<evidence type="ECO:0000259" key="8">
    <source>
        <dbReference type="Pfam" id="PF25037"/>
    </source>
</evidence>
<evidence type="ECO:0000259" key="6">
    <source>
        <dbReference type="Pfam" id="PF12624"/>
    </source>
</evidence>
<accession>G4YJI3</accession>
<dbReference type="Pfam" id="PF25036">
    <property type="entry name" value="VPS13_VAB"/>
    <property type="match status" value="2"/>
</dbReference>
<feature type="region of interest" description="Disordered" evidence="5">
    <location>
        <begin position="548"/>
        <end position="572"/>
    </location>
</feature>
<evidence type="ECO:0000313" key="9">
    <source>
        <dbReference type="EMBL" id="EGZ29938.1"/>
    </source>
</evidence>
<feature type="domain" description="Vacuolar protein sorting-associated protein 13 VPS13 adaptor binding" evidence="7">
    <location>
        <begin position="3104"/>
        <end position="3330"/>
    </location>
</feature>